<keyword evidence="10" id="KW-1185">Reference proteome</keyword>
<dbReference type="InterPro" id="IPR050171">
    <property type="entry name" value="MFS_Transporters"/>
</dbReference>
<keyword evidence="2" id="KW-0813">Transport</keyword>
<sequence>MTTLGLSGLHRNARTSILTEPLWAIFGTAALFYLPLFMKDVGLSTVEIGLVISVNLYMAAVIQVLAGVVTNRLGRKRATFLFDVTSWVAPMAIWAISDNFWFFLVGYLLNATSKVVNVSFWLLATEDSEESQRPRIFAAIKVIILLAGLLVPAVGYFADRHGELPTFRVLFVLGTLAMLAHNLIRNAYSDETAAGVRAMDLHQSAGLLRGVLDSIRLLASAFRNATLRRVVGFFVFSTTAVNINVLLSVYLARELGFSGIVVGLVPAVAACGALLCFLVVMPVLERRASTGRLAVYSAVVTVAGWVVFLFTGPGAVGLLLTGVAVFSIGTFALESYRDALVVSCVHPDDRADLFAAVQSLAGILAIPGGLVAALLYEATPKLLFGAILALYVAAMLCGLGTRFSQQITVRLRRAVPTGAG</sequence>
<dbReference type="Pfam" id="PF07690">
    <property type="entry name" value="MFS_1"/>
    <property type="match status" value="1"/>
</dbReference>
<feature type="transmembrane region" description="Helical" evidence="7">
    <location>
        <begin position="293"/>
        <end position="310"/>
    </location>
</feature>
<feature type="transmembrane region" description="Helical" evidence="7">
    <location>
        <begin position="136"/>
        <end position="158"/>
    </location>
</feature>
<comment type="caution">
    <text evidence="9">The sequence shown here is derived from an EMBL/GenBank/DDBJ whole genome shotgun (WGS) entry which is preliminary data.</text>
</comment>
<dbReference type="EMBL" id="BOMS01000146">
    <property type="protein sequence ID" value="GIE72452.1"/>
    <property type="molecule type" value="Genomic_DNA"/>
</dbReference>
<evidence type="ECO:0000256" key="3">
    <source>
        <dbReference type="ARBA" id="ARBA00022475"/>
    </source>
</evidence>
<evidence type="ECO:0000313" key="9">
    <source>
        <dbReference type="EMBL" id="GIE72452.1"/>
    </source>
</evidence>
<protein>
    <recommendedName>
        <fullName evidence="8">Major facilitator superfamily (MFS) profile domain-containing protein</fullName>
    </recommendedName>
</protein>
<feature type="domain" description="Major facilitator superfamily (MFS) profile" evidence="8">
    <location>
        <begin position="1"/>
        <end position="412"/>
    </location>
</feature>
<keyword evidence="4 7" id="KW-0812">Transmembrane</keyword>
<dbReference type="InterPro" id="IPR036259">
    <property type="entry name" value="MFS_trans_sf"/>
</dbReference>
<feature type="transmembrane region" description="Helical" evidence="7">
    <location>
        <begin position="353"/>
        <end position="376"/>
    </location>
</feature>
<comment type="subcellular location">
    <subcellularLocation>
        <location evidence="1">Cell membrane</location>
        <topology evidence="1">Multi-pass membrane protein</topology>
    </subcellularLocation>
</comment>
<feature type="transmembrane region" description="Helical" evidence="7">
    <location>
        <begin position="78"/>
        <end position="96"/>
    </location>
</feature>
<dbReference type="SUPFAM" id="SSF103473">
    <property type="entry name" value="MFS general substrate transporter"/>
    <property type="match status" value="1"/>
</dbReference>
<gene>
    <name evidence="9" type="ORF">Apa02nite_085600</name>
</gene>
<dbReference type="Gene3D" id="1.20.1250.20">
    <property type="entry name" value="MFS general substrate transporter like domains"/>
    <property type="match status" value="1"/>
</dbReference>
<dbReference type="RefSeq" id="WP_203830166.1">
    <property type="nucleotide sequence ID" value="NZ_BAAATY010000051.1"/>
</dbReference>
<feature type="transmembrane region" description="Helical" evidence="7">
    <location>
        <begin position="50"/>
        <end position="71"/>
    </location>
</feature>
<dbReference type="InterPro" id="IPR011701">
    <property type="entry name" value="MFS"/>
</dbReference>
<feature type="transmembrane region" description="Helical" evidence="7">
    <location>
        <begin position="316"/>
        <end position="333"/>
    </location>
</feature>
<feature type="transmembrane region" description="Helical" evidence="7">
    <location>
        <begin position="257"/>
        <end position="281"/>
    </location>
</feature>
<proteinExistence type="predicted"/>
<feature type="transmembrane region" description="Helical" evidence="7">
    <location>
        <begin position="164"/>
        <end position="184"/>
    </location>
</feature>
<name>A0ABQ4BP47_9ACTN</name>
<keyword evidence="6 7" id="KW-0472">Membrane</keyword>
<accession>A0ABQ4BP47</accession>
<feature type="transmembrane region" description="Helical" evidence="7">
    <location>
        <begin position="382"/>
        <end position="403"/>
    </location>
</feature>
<evidence type="ECO:0000259" key="8">
    <source>
        <dbReference type="PROSITE" id="PS50850"/>
    </source>
</evidence>
<dbReference type="PANTHER" id="PTHR23517">
    <property type="entry name" value="RESISTANCE PROTEIN MDTM, PUTATIVE-RELATED-RELATED"/>
    <property type="match status" value="1"/>
</dbReference>
<evidence type="ECO:0000256" key="7">
    <source>
        <dbReference type="SAM" id="Phobius"/>
    </source>
</evidence>
<feature type="transmembrane region" description="Helical" evidence="7">
    <location>
        <begin position="21"/>
        <end position="38"/>
    </location>
</feature>
<keyword evidence="5 7" id="KW-1133">Transmembrane helix</keyword>
<organism evidence="9 10">
    <name type="scientific">Actinoplanes palleronii</name>
    <dbReference type="NCBI Taxonomy" id="113570"/>
    <lineage>
        <taxon>Bacteria</taxon>
        <taxon>Bacillati</taxon>
        <taxon>Actinomycetota</taxon>
        <taxon>Actinomycetes</taxon>
        <taxon>Micromonosporales</taxon>
        <taxon>Micromonosporaceae</taxon>
        <taxon>Actinoplanes</taxon>
    </lineage>
</organism>
<feature type="transmembrane region" description="Helical" evidence="7">
    <location>
        <begin position="102"/>
        <end position="124"/>
    </location>
</feature>
<evidence type="ECO:0000256" key="2">
    <source>
        <dbReference type="ARBA" id="ARBA00022448"/>
    </source>
</evidence>
<dbReference type="PANTHER" id="PTHR23517:SF2">
    <property type="entry name" value="MULTIDRUG RESISTANCE PROTEIN MDTH"/>
    <property type="match status" value="1"/>
</dbReference>
<dbReference type="Proteomes" id="UP000624709">
    <property type="component" value="Unassembled WGS sequence"/>
</dbReference>
<evidence type="ECO:0000256" key="4">
    <source>
        <dbReference type="ARBA" id="ARBA00022692"/>
    </source>
</evidence>
<evidence type="ECO:0000256" key="5">
    <source>
        <dbReference type="ARBA" id="ARBA00022989"/>
    </source>
</evidence>
<evidence type="ECO:0000313" key="10">
    <source>
        <dbReference type="Proteomes" id="UP000624709"/>
    </source>
</evidence>
<dbReference type="PROSITE" id="PS50850">
    <property type="entry name" value="MFS"/>
    <property type="match status" value="1"/>
</dbReference>
<reference evidence="9 10" key="1">
    <citation type="submission" date="2021-01" db="EMBL/GenBank/DDBJ databases">
        <title>Whole genome shotgun sequence of Actinoplanes palleronii NBRC 14916.</title>
        <authorList>
            <person name="Komaki H."/>
            <person name="Tamura T."/>
        </authorList>
    </citation>
    <scope>NUCLEOTIDE SEQUENCE [LARGE SCALE GENOMIC DNA]</scope>
    <source>
        <strain evidence="9 10">NBRC 14916</strain>
    </source>
</reference>
<evidence type="ECO:0000256" key="6">
    <source>
        <dbReference type="ARBA" id="ARBA00023136"/>
    </source>
</evidence>
<keyword evidence="3" id="KW-1003">Cell membrane</keyword>
<feature type="transmembrane region" description="Helical" evidence="7">
    <location>
        <begin position="230"/>
        <end position="251"/>
    </location>
</feature>
<dbReference type="InterPro" id="IPR020846">
    <property type="entry name" value="MFS_dom"/>
</dbReference>
<evidence type="ECO:0000256" key="1">
    <source>
        <dbReference type="ARBA" id="ARBA00004651"/>
    </source>
</evidence>